<reference evidence="1" key="1">
    <citation type="submission" date="2020-02" db="EMBL/GenBank/DDBJ databases">
        <authorList>
            <person name="Meier V. D."/>
        </authorList>
    </citation>
    <scope>NUCLEOTIDE SEQUENCE</scope>
    <source>
        <strain evidence="1">AVDCRST_MAG26</strain>
    </source>
</reference>
<organism evidence="1">
    <name type="scientific">uncultured Chloroflexia bacterium</name>
    <dbReference type="NCBI Taxonomy" id="1672391"/>
    <lineage>
        <taxon>Bacteria</taxon>
        <taxon>Bacillati</taxon>
        <taxon>Chloroflexota</taxon>
        <taxon>Chloroflexia</taxon>
        <taxon>environmental samples</taxon>
    </lineage>
</organism>
<feature type="non-terminal residue" evidence="1">
    <location>
        <position position="121"/>
    </location>
</feature>
<evidence type="ECO:0000313" key="1">
    <source>
        <dbReference type="EMBL" id="CAA9220226.1"/>
    </source>
</evidence>
<dbReference type="AlphaFoldDB" id="A0A6J4HDD4"/>
<sequence length="121" mass="13331">MLYPEHEQTKEAGMGKVLTGFTMSLDGFIAGPNDDIRRLFKWFSSGDTPFPVPGTDMVFQISSASAEFIGELWGSIGALVTGRRDFDVSDAWGGKPPYGWPSFIVTHNPPQEWLKDGSPFT</sequence>
<dbReference type="SUPFAM" id="SSF53597">
    <property type="entry name" value="Dihydrofolate reductase-like"/>
    <property type="match status" value="1"/>
</dbReference>
<evidence type="ECO:0008006" key="2">
    <source>
        <dbReference type="Google" id="ProtNLM"/>
    </source>
</evidence>
<dbReference type="InterPro" id="IPR024072">
    <property type="entry name" value="DHFR-like_dom_sf"/>
</dbReference>
<dbReference type="Gene3D" id="3.40.430.10">
    <property type="entry name" value="Dihydrofolate Reductase, subunit A"/>
    <property type="match status" value="1"/>
</dbReference>
<protein>
    <recommendedName>
        <fullName evidence="2">Dihydrofolate reductase</fullName>
    </recommendedName>
</protein>
<proteinExistence type="predicted"/>
<accession>A0A6J4HDD4</accession>
<gene>
    <name evidence="1" type="ORF">AVDCRST_MAG26-498</name>
</gene>
<dbReference type="EMBL" id="CADCTK010000131">
    <property type="protein sequence ID" value="CAA9220226.1"/>
    <property type="molecule type" value="Genomic_DNA"/>
</dbReference>
<name>A0A6J4HDD4_9CHLR</name>